<dbReference type="PROSITE" id="PS50110">
    <property type="entry name" value="RESPONSE_REGULATORY"/>
    <property type="match status" value="1"/>
</dbReference>
<evidence type="ECO:0000256" key="6">
    <source>
        <dbReference type="PROSITE-ProRule" id="PRU00169"/>
    </source>
</evidence>
<dbReference type="PANTHER" id="PTHR43214">
    <property type="entry name" value="TWO-COMPONENT RESPONSE REGULATOR"/>
    <property type="match status" value="1"/>
</dbReference>
<evidence type="ECO:0000256" key="4">
    <source>
        <dbReference type="ARBA" id="ARBA00023125"/>
    </source>
</evidence>
<evidence type="ECO:0000256" key="5">
    <source>
        <dbReference type="ARBA" id="ARBA00023163"/>
    </source>
</evidence>
<evidence type="ECO:0000256" key="1">
    <source>
        <dbReference type="ARBA" id="ARBA00022553"/>
    </source>
</evidence>
<dbReference type="AlphaFoldDB" id="A0A085GHJ8"/>
<dbReference type="STRING" id="910964.GEAM_1263"/>
<dbReference type="RefSeq" id="WP_034789606.1">
    <property type="nucleotide sequence ID" value="NZ_JMPJ01000038.1"/>
</dbReference>
<dbReference type="PRINTS" id="PR00038">
    <property type="entry name" value="HTHLUXR"/>
</dbReference>
<dbReference type="InterPro" id="IPR001789">
    <property type="entry name" value="Sig_transdc_resp-reg_receiver"/>
</dbReference>
<dbReference type="SMART" id="SM00448">
    <property type="entry name" value="REC"/>
    <property type="match status" value="1"/>
</dbReference>
<dbReference type="InterPro" id="IPR016032">
    <property type="entry name" value="Sig_transdc_resp-reg_C-effctor"/>
</dbReference>
<comment type="caution">
    <text evidence="9">The sequence shown here is derived from an EMBL/GenBank/DDBJ whole genome shotgun (WGS) entry which is preliminary data.</text>
</comment>
<feature type="modified residue" description="4-aspartylphosphate" evidence="6">
    <location>
        <position position="53"/>
    </location>
</feature>
<dbReference type="GO" id="GO:0003677">
    <property type="term" value="F:DNA binding"/>
    <property type="evidence" value="ECO:0007669"/>
    <property type="project" value="UniProtKB-KW"/>
</dbReference>
<dbReference type="PANTHER" id="PTHR43214:SF41">
    <property type="entry name" value="NITRATE_NITRITE RESPONSE REGULATOR PROTEIN NARP"/>
    <property type="match status" value="1"/>
</dbReference>
<reference evidence="9 10" key="1">
    <citation type="submission" date="2014-05" db="EMBL/GenBank/DDBJ databases">
        <title>ATOL: Assembling a taxonomically balanced genome-scale reconstruction of the evolutionary history of the Enterobacteriaceae.</title>
        <authorList>
            <person name="Plunkett G.III."/>
            <person name="Neeno-Eckwall E.C."/>
            <person name="Glasner J.D."/>
            <person name="Perna N.T."/>
        </authorList>
    </citation>
    <scope>NUCLEOTIDE SEQUENCE [LARGE SCALE GENOMIC DNA]</scope>
    <source>
        <strain evidence="9 10">ATCC 33852</strain>
    </source>
</reference>
<dbReference type="SMART" id="SM00421">
    <property type="entry name" value="HTH_LUXR"/>
    <property type="match status" value="1"/>
</dbReference>
<dbReference type="EMBL" id="JMPJ01000038">
    <property type="protein sequence ID" value="KFC83193.1"/>
    <property type="molecule type" value="Genomic_DNA"/>
</dbReference>
<dbReference type="SUPFAM" id="SSF46894">
    <property type="entry name" value="C-terminal effector domain of the bipartite response regulators"/>
    <property type="match status" value="1"/>
</dbReference>
<dbReference type="InterPro" id="IPR011006">
    <property type="entry name" value="CheY-like_superfamily"/>
</dbReference>
<keyword evidence="10" id="KW-1185">Reference proteome</keyword>
<keyword evidence="1 6" id="KW-0597">Phosphoprotein</keyword>
<dbReference type="InterPro" id="IPR000792">
    <property type="entry name" value="Tscrpt_reg_LuxR_C"/>
</dbReference>
<evidence type="ECO:0000313" key="10">
    <source>
        <dbReference type="Proteomes" id="UP000028640"/>
    </source>
</evidence>
<dbReference type="PROSITE" id="PS50043">
    <property type="entry name" value="HTH_LUXR_2"/>
    <property type="match status" value="1"/>
</dbReference>
<dbReference type="Proteomes" id="UP000028640">
    <property type="component" value="Unassembled WGS sequence"/>
</dbReference>
<dbReference type="GO" id="GO:0006355">
    <property type="term" value="P:regulation of DNA-templated transcription"/>
    <property type="evidence" value="ECO:0007669"/>
    <property type="project" value="InterPro"/>
</dbReference>
<accession>A0A085GHJ8</accession>
<evidence type="ECO:0000313" key="9">
    <source>
        <dbReference type="EMBL" id="KFC83193.1"/>
    </source>
</evidence>
<dbReference type="PROSITE" id="PS00622">
    <property type="entry name" value="HTH_LUXR_1"/>
    <property type="match status" value="1"/>
</dbReference>
<dbReference type="GeneID" id="78379602"/>
<keyword evidence="5" id="KW-0804">Transcription</keyword>
<keyword evidence="2" id="KW-0902">Two-component regulatory system</keyword>
<sequence>MSRFLIVDDHPLARTAIRFLLENNGHEVVAETADGQEVFGLMTELEPDMLIIDIDINNMDGLEVIENLRTQRNHTPAIVMSGKNADYYALRSAKSGANGFISKKNNLSDLNIAIEAVRNGYGYFPLKSHSTALLEETTSDAERIKTLSAREFQVLQYLAQGMEVITIATRMKISNKTISTYKSRLMDKLGLKTRTELLDFVRRNQIS</sequence>
<dbReference type="CDD" id="cd17535">
    <property type="entry name" value="REC_NarL-like"/>
    <property type="match status" value="1"/>
</dbReference>
<dbReference type="GO" id="GO:0000160">
    <property type="term" value="P:phosphorelay signal transduction system"/>
    <property type="evidence" value="ECO:0007669"/>
    <property type="project" value="InterPro"/>
</dbReference>
<proteinExistence type="predicted"/>
<dbReference type="eggNOG" id="COG2197">
    <property type="taxonomic scope" value="Bacteria"/>
</dbReference>
<dbReference type="CDD" id="cd06170">
    <property type="entry name" value="LuxR_C_like"/>
    <property type="match status" value="1"/>
</dbReference>
<keyword evidence="4 9" id="KW-0238">DNA-binding</keyword>
<dbReference type="InterPro" id="IPR039420">
    <property type="entry name" value="WalR-like"/>
</dbReference>
<organism evidence="9 10">
    <name type="scientific">Ewingella americana (strain ATCC 33852 / DSM 4580 / CCUG 14506 / JCM 5911 / LMG 7869 / NCTC 12157 / CDC 1468-78)</name>
    <dbReference type="NCBI Taxonomy" id="910964"/>
    <lineage>
        <taxon>Bacteria</taxon>
        <taxon>Pseudomonadati</taxon>
        <taxon>Pseudomonadota</taxon>
        <taxon>Gammaproteobacteria</taxon>
        <taxon>Enterobacterales</taxon>
        <taxon>Yersiniaceae</taxon>
        <taxon>Ewingella</taxon>
    </lineage>
</organism>
<dbReference type="Gene3D" id="3.40.50.2300">
    <property type="match status" value="1"/>
</dbReference>
<protein>
    <submittedName>
        <fullName evidence="9">LuxR family DNA-binding response regulator</fullName>
    </submittedName>
</protein>
<dbReference type="Pfam" id="PF00196">
    <property type="entry name" value="GerE"/>
    <property type="match status" value="1"/>
</dbReference>
<evidence type="ECO:0000256" key="2">
    <source>
        <dbReference type="ARBA" id="ARBA00023012"/>
    </source>
</evidence>
<feature type="domain" description="Response regulatory" evidence="8">
    <location>
        <begin position="3"/>
        <end position="118"/>
    </location>
</feature>
<evidence type="ECO:0000259" key="8">
    <source>
        <dbReference type="PROSITE" id="PS50110"/>
    </source>
</evidence>
<feature type="domain" description="HTH luxR-type" evidence="7">
    <location>
        <begin position="140"/>
        <end position="205"/>
    </location>
</feature>
<evidence type="ECO:0000256" key="3">
    <source>
        <dbReference type="ARBA" id="ARBA00023015"/>
    </source>
</evidence>
<dbReference type="InterPro" id="IPR058245">
    <property type="entry name" value="NreC/VraR/RcsB-like_REC"/>
</dbReference>
<name>A0A085GHJ8_EWIA3</name>
<gene>
    <name evidence="9" type="ORF">GEAM_1263</name>
</gene>
<dbReference type="Pfam" id="PF00072">
    <property type="entry name" value="Response_reg"/>
    <property type="match status" value="1"/>
</dbReference>
<keyword evidence="3" id="KW-0805">Transcription regulation</keyword>
<dbReference type="OrthoDB" id="9796655at2"/>
<dbReference type="SUPFAM" id="SSF52172">
    <property type="entry name" value="CheY-like"/>
    <property type="match status" value="1"/>
</dbReference>
<evidence type="ECO:0000259" key="7">
    <source>
        <dbReference type="PROSITE" id="PS50043"/>
    </source>
</evidence>